<feature type="domain" description="MRH" evidence="10">
    <location>
        <begin position="766"/>
        <end position="916"/>
    </location>
</feature>
<dbReference type="InterPro" id="IPR009011">
    <property type="entry name" value="Man6P_isomerase_rcpt-bd_dom_sf"/>
</dbReference>
<reference evidence="11" key="1">
    <citation type="journal article" date="2018" name="PLoS Negl. Trop. Dis.">
        <title>Sialome diversity of ticks revealed by RNAseq of single tick salivary glands.</title>
        <authorList>
            <person name="Perner J."/>
            <person name="Kropackova S."/>
            <person name="Kopacek P."/>
            <person name="Ribeiro J.M."/>
        </authorList>
    </citation>
    <scope>NUCLEOTIDE SEQUENCE</scope>
    <source>
        <strain evidence="11">Siblings of single egg batch collected in Ceske Budejovice</strain>
        <tissue evidence="11">Salivary glands</tissue>
    </source>
</reference>
<name>A0A147BHZ6_IXORI</name>
<dbReference type="Pfam" id="PF00878">
    <property type="entry name" value="CIMR"/>
    <property type="match status" value="14"/>
</dbReference>
<evidence type="ECO:0000256" key="8">
    <source>
        <dbReference type="SAM" id="Phobius"/>
    </source>
</evidence>
<evidence type="ECO:0000256" key="1">
    <source>
        <dbReference type="ARBA" id="ARBA00004308"/>
    </source>
</evidence>
<dbReference type="FunFam" id="2.70.130.10:FF:000047">
    <property type="match status" value="1"/>
</dbReference>
<keyword evidence="2" id="KW-0813">Transport</keyword>
<dbReference type="PROSITE" id="PS51914">
    <property type="entry name" value="MRH"/>
    <property type="match status" value="14"/>
</dbReference>
<keyword evidence="4 9" id="KW-0732">Signal</keyword>
<keyword evidence="11" id="KW-0675">Receptor</keyword>
<feature type="domain" description="MRH" evidence="10">
    <location>
        <begin position="1645"/>
        <end position="1789"/>
    </location>
</feature>
<keyword evidence="5 8" id="KW-1133">Transmembrane helix</keyword>
<comment type="subcellular location">
    <subcellularLocation>
        <location evidence="1">Endomembrane system</location>
    </subcellularLocation>
</comment>
<feature type="domain" description="MRH" evidence="10">
    <location>
        <begin position="1939"/>
        <end position="2089"/>
    </location>
</feature>
<dbReference type="EMBL" id="GEGO01005040">
    <property type="protein sequence ID" value="JAR90364.1"/>
    <property type="molecule type" value="Transcribed_RNA"/>
</dbReference>
<proteinExistence type="predicted"/>
<feature type="domain" description="MRH" evidence="10">
    <location>
        <begin position="2107"/>
        <end position="2240"/>
    </location>
</feature>
<dbReference type="GO" id="GO:0038023">
    <property type="term" value="F:signaling receptor activity"/>
    <property type="evidence" value="ECO:0007669"/>
    <property type="project" value="InterPro"/>
</dbReference>
<dbReference type="GO" id="GO:0005802">
    <property type="term" value="C:trans-Golgi network"/>
    <property type="evidence" value="ECO:0007669"/>
    <property type="project" value="TreeGrafter"/>
</dbReference>
<dbReference type="SMART" id="SM01404">
    <property type="entry name" value="CIMR"/>
    <property type="match status" value="14"/>
</dbReference>
<dbReference type="GO" id="GO:0007041">
    <property type="term" value="P:lysosomal transport"/>
    <property type="evidence" value="ECO:0007669"/>
    <property type="project" value="InterPro"/>
</dbReference>
<evidence type="ECO:0000256" key="4">
    <source>
        <dbReference type="ARBA" id="ARBA00022729"/>
    </source>
</evidence>
<evidence type="ECO:0000256" key="9">
    <source>
        <dbReference type="SAM" id="SignalP"/>
    </source>
</evidence>
<feature type="domain" description="MRH" evidence="10">
    <location>
        <begin position="321"/>
        <end position="467"/>
    </location>
</feature>
<evidence type="ECO:0000256" key="2">
    <source>
        <dbReference type="ARBA" id="ARBA00022448"/>
    </source>
</evidence>
<organism evidence="11">
    <name type="scientific">Ixodes ricinus</name>
    <name type="common">Common tick</name>
    <name type="synonym">Acarus ricinus</name>
    <dbReference type="NCBI Taxonomy" id="34613"/>
    <lineage>
        <taxon>Eukaryota</taxon>
        <taxon>Metazoa</taxon>
        <taxon>Ecdysozoa</taxon>
        <taxon>Arthropoda</taxon>
        <taxon>Chelicerata</taxon>
        <taxon>Arachnida</taxon>
        <taxon>Acari</taxon>
        <taxon>Parasitiformes</taxon>
        <taxon>Ixodida</taxon>
        <taxon>Ixodoidea</taxon>
        <taxon>Ixodidae</taxon>
        <taxon>Ixodinae</taxon>
        <taxon>Ixodes</taxon>
    </lineage>
</organism>
<feature type="domain" description="MRH" evidence="10">
    <location>
        <begin position="1506"/>
        <end position="1643"/>
    </location>
</feature>
<dbReference type="FunFam" id="2.70.130.10:FF:000082">
    <property type="match status" value="1"/>
</dbReference>
<dbReference type="GO" id="GO:0000139">
    <property type="term" value="C:Golgi membrane"/>
    <property type="evidence" value="ECO:0007669"/>
    <property type="project" value="UniProtKB-SubCell"/>
</dbReference>
<dbReference type="Gene3D" id="2.70.130.10">
    <property type="entry name" value="Mannose-6-phosphate receptor binding domain"/>
    <property type="match status" value="15"/>
</dbReference>
<feature type="domain" description="MRH" evidence="10">
    <location>
        <begin position="471"/>
        <end position="617"/>
    </location>
</feature>
<feature type="domain" description="MRH" evidence="10">
    <location>
        <begin position="1798"/>
        <end position="1936"/>
    </location>
</feature>
<keyword evidence="7" id="KW-1015">Disulfide bond</keyword>
<dbReference type="GO" id="GO:0010008">
    <property type="term" value="C:endosome membrane"/>
    <property type="evidence" value="ECO:0007669"/>
    <property type="project" value="UniProtKB-SubCell"/>
</dbReference>
<evidence type="ECO:0000256" key="5">
    <source>
        <dbReference type="ARBA" id="ARBA00022989"/>
    </source>
</evidence>
<dbReference type="PANTHER" id="PTHR15071">
    <property type="entry name" value="MANNOSE-6-PHOSPHATE RECEPTOR FAMILY MEMBER"/>
    <property type="match status" value="1"/>
</dbReference>
<evidence type="ECO:0000256" key="6">
    <source>
        <dbReference type="ARBA" id="ARBA00023136"/>
    </source>
</evidence>
<dbReference type="InterPro" id="IPR044865">
    <property type="entry name" value="MRH_dom"/>
</dbReference>
<protein>
    <submittedName>
        <fullName evidence="11">Putative mannose-6-phosphate/insulin receptor type ii</fullName>
    </submittedName>
</protein>
<dbReference type="SUPFAM" id="SSF50911">
    <property type="entry name" value="Mannose 6-phosphate receptor domain"/>
    <property type="match status" value="15"/>
</dbReference>
<dbReference type="InterPro" id="IPR000479">
    <property type="entry name" value="CIMR_rpt"/>
</dbReference>
<evidence type="ECO:0000313" key="11">
    <source>
        <dbReference type="EMBL" id="JAR90364.1"/>
    </source>
</evidence>
<feature type="domain" description="MRH" evidence="10">
    <location>
        <begin position="923"/>
        <end position="1059"/>
    </location>
</feature>
<evidence type="ECO:0000256" key="3">
    <source>
        <dbReference type="ARBA" id="ARBA00022692"/>
    </source>
</evidence>
<evidence type="ECO:0000256" key="7">
    <source>
        <dbReference type="ARBA" id="ARBA00023157"/>
    </source>
</evidence>
<evidence type="ECO:0000259" key="10">
    <source>
        <dbReference type="PROSITE" id="PS51914"/>
    </source>
</evidence>
<feature type="domain" description="MRH" evidence="10">
    <location>
        <begin position="1062"/>
        <end position="1209"/>
    </location>
</feature>
<keyword evidence="6 8" id="KW-0472">Membrane</keyword>
<feature type="domain" description="MRH" evidence="10">
    <location>
        <begin position="171"/>
        <end position="313"/>
    </location>
</feature>
<feature type="domain" description="MRH" evidence="10">
    <location>
        <begin position="1215"/>
        <end position="1355"/>
    </location>
</feature>
<dbReference type="PANTHER" id="PTHR15071:SF0">
    <property type="entry name" value="MANNOSE 6-PHOSPHATE RECEPTOR-LIKE PROTEIN 1"/>
    <property type="match status" value="1"/>
</dbReference>
<feature type="domain" description="MRH" evidence="10">
    <location>
        <begin position="623"/>
        <end position="762"/>
    </location>
</feature>
<keyword evidence="3 8" id="KW-0812">Transmembrane</keyword>
<feature type="transmembrane region" description="Helical" evidence="8">
    <location>
        <begin position="2263"/>
        <end position="2285"/>
    </location>
</feature>
<accession>A0A147BHZ6</accession>
<sequence length="2345" mass="255266">MDLYYPAVVVLLIGAAVTTAAADNVCDQQVGNLNGPLIFRHSWQLAVPVAKGSPAFMYISLCEPLSFSASSPAAICNGKSVCRVSDGKAEVYSDFVANTTNVEVNGAWMFVKGNQCREREGKAYKVSLRMVCTSNYGSPEFYTEAMCQVFLLWRTSAICPRVPGKPARTEVPCYVYDDRGSRFDLSGLIRASGGHRVETTDPNVDLRINVCSDMLPENEVSYPPLSGACLMSGSTGCTSVGEVHSGLRFQGRDLFLTYLPKEGALPTPGCDAAPRTTIKFVCPGRRNSHLPRLLSDMDCHYYVEWETQHACSLDQLSANVATCKFTGDTHGVDIDLSPLQKTEGYYNITGVINGSAALLSFNVCGRGLGRTFTCGTRKVYDVAMCLRQGSESISLGDTRDPTLLLVDDVAIMTFREGSPCKPQVSWSSAIRFICNEAAGAGEMQFDWVDIDTCVYNFVWETAYACPEVRATDCSILEDGVHIDLSPLSRSKDDTPWTAFGAPDGDGNRTYYINVCTEINVAEAVVGCNKGSTVCAVDGAGHATSYGTHPAKPVYDKSSKVVTVTSFGDTCETGKKYRSIISFICKPGAVTTSPELVREVKSECLLEFEWHTAVACPRRTKIGTNCKVSNEQLGFELDLGPLNSLKPYEVEHKGYKYYLNVCGNLTGTPCNVNNQEAGICQMSIANGRAWVLGQANSNLTYIDGMVNLTYVNGTPYNDRAKTPRSSSVVFLCDYDAGIGRPEFLDEANRTYSFVWYTSYACPPSYFTGCVYRDPETNLTYDLSRLNQVNSGGDWFVEEKEIGFTRRFHLSVCRPLRRAPLGCSSRAAACVVNSYDNGTEVVATSNAGQARHSPIRVSGTIFLEYDMGEPCVSFGKNTNYTTVIHFLCDARQAESLHLLTKGKCRYTFLWVTHMACPVSHLEARGSCSLTDRAGTTYNLASLHLPHSFYTVTDGDVVYELNICGPVHGGHCSKMANTSVCRVAGGNVTQLARTDFMALTSDDPGSLRLSYAGSYTNQSAKASLVLIEVTCDRGAANHRLAFGRSEPGLLVFNLATVLACEPVEVDCTFGGPGYRYDLTPLVRRVGNWDIPHPTSPRLFHLSFCRPLNPSTFYSCPPGVASCETDSLHSEKAGISWGIQTDSPFVARDSNTVIIQYRSGSPCKTSNDTSELHVSRSTVIALICSEEEQPIVVGESKNCELVLNFETPAACPLMVAEGDKCKVKDRRYGYMYDLSSLANATSDYEVSTANFTYLINVCRPLVTDLESCKGAAMCQTKPTDANFGMHAGLPSSAVTYKNGLITLTYSEGYGGCKGINNRSTVITFVCDHSASGRQGPAFVSESEECTYAFEWRTSLACPPIVESECSVQLDNDGGMVDLSPLSNPRENYVVSGPDGSKYVLNVCRSVVYSPGATCENTAGACVVSHPQNSRNQGQVLFPPYVENGRVMLKYSSGDYCNSGMRARLETVIEFICDKSIRAGYPTFERVDKCTTYFQWRTTFACSMKDDIVFRNCTALHPLTEQEFDLTPLKSAQPYNVTFKDDAYSLSICGPLPDNLCGPGAGVCLRKAGGGGAVSLGLANADIHFREGVMFLEYTEGDTCPGGAGKRSSVVQFACAMAGYSHLGPQLVHVASDCTYYFIWHTERACRRVLHCTVEEGTERFDLSSLTKSTGRHTVRNMVDPGYVYYINVCRPLHAVAPYHTLANAGLVRVSRMTGAVESLGEVFMEPFNDFQGHVTLLYVNGSQCSFNTSAYNKARVIFVCDPSTTAEEPILLDIDEENCVFVFEWRTNLVCPEIDRKAVPSAGCVFSIPQHGLSFDLSKLAPGNSSVLEVSDPTGEGKFLLDVCGRTPLNVSGCKDSAVCFASPNHEEGYGTLHSFRYFQGVLRVKYTNGTACSGSEAPFHSAEINFECSPESGVGAPVLEHKYACHSVFTWKTDLVCVADPQQCTVSLGDDFYDLGLLSSVSHTWNVTDTKGNIYWLSICSLPKSHQAGSHSCPSSAAVCMKSVDYRDADFTLGKVTSQKIKVTKAGEIQVLYGGGDPYICQDRSTQHPETIVNLVCDPSGSGLGSPEFVSGPTKDRCAFTFHWKSRGACAVQTEGRVLEKNGIIVDRRLNLAIDFSPILNSTFNVTEVRGKDKYIYVISLGNTLPGLSEECARASVCQTKETPAFYRDVGSFATRKFFIRGSELRLEMASLARKCGRTSLNVTTVITFSCSQGAKVGSPKFLYESNKCHYLFLWETSLVCHSSLVALDGADAGGFTGAETTGSGAVVGIVTAVVVAVVLISAAVYLLRGKIWMLVPSRFKGIKVPPYHWSKTHSQLHTTDENGDTELLTSGSSMNSVDDPNDLHILT</sequence>
<feature type="chain" id="PRO_5007542409" evidence="9">
    <location>
        <begin position="23"/>
        <end position="2345"/>
    </location>
</feature>
<dbReference type="FunFam" id="2.70.130.10:FF:000028">
    <property type="entry name" value="Mannose-6-phosphate/insulin-like growth factor II receptor"/>
    <property type="match status" value="1"/>
</dbReference>
<feature type="signal peptide" evidence="9">
    <location>
        <begin position="1"/>
        <end position="22"/>
    </location>
</feature>
<feature type="domain" description="MRH" evidence="10">
    <location>
        <begin position="1359"/>
        <end position="1499"/>
    </location>
</feature>
<dbReference type="GO" id="GO:0005537">
    <property type="term" value="F:D-mannose binding"/>
    <property type="evidence" value="ECO:0007669"/>
    <property type="project" value="InterPro"/>
</dbReference>
<dbReference type="FunFam" id="2.70.130.10:FF:000090">
    <property type="match status" value="1"/>
</dbReference>